<dbReference type="CDD" id="cd02440">
    <property type="entry name" value="AdoMet_MTases"/>
    <property type="match status" value="1"/>
</dbReference>
<dbReference type="InterPro" id="IPR029063">
    <property type="entry name" value="SAM-dependent_MTases_sf"/>
</dbReference>
<keyword evidence="2" id="KW-0808">Transferase</keyword>
<evidence type="ECO:0000313" key="2">
    <source>
        <dbReference type="EMBL" id="QUS41554.1"/>
    </source>
</evidence>
<accession>A0ABX8AG13</accession>
<evidence type="ECO:0000259" key="1">
    <source>
        <dbReference type="Pfam" id="PF08241"/>
    </source>
</evidence>
<dbReference type="Pfam" id="PF08241">
    <property type="entry name" value="Methyltransf_11"/>
    <property type="match status" value="1"/>
</dbReference>
<dbReference type="GO" id="GO:0008168">
    <property type="term" value="F:methyltransferase activity"/>
    <property type="evidence" value="ECO:0007669"/>
    <property type="project" value="UniProtKB-KW"/>
</dbReference>
<evidence type="ECO:0000313" key="3">
    <source>
        <dbReference type="Proteomes" id="UP000682843"/>
    </source>
</evidence>
<name>A0ABX8AG13_9BRAD</name>
<dbReference type="InterPro" id="IPR013216">
    <property type="entry name" value="Methyltransf_11"/>
</dbReference>
<keyword evidence="3" id="KW-1185">Reference proteome</keyword>
<sequence>MEDWIDYYDSTHTIYASKLHRDVHFELIARDITGYIASKDATVLDYACGEALSAGRVADACDKLILAEPAPKVRSRVAARFAANPKIAVHSLDELRDLPAASLDLAVMNSVAQYMTAAQLEEAFTVIRRLLKPDGRLVVGDILPPQLGMLTDVMALLRLAAKHGFLWDAFVSLVKTALSDYRQLRTTLGLQHYDETDMLAKLSASGYLASRAKMNIGHNQARMTFVAQPNG</sequence>
<feature type="domain" description="Methyltransferase type 11" evidence="1">
    <location>
        <begin position="44"/>
        <end position="139"/>
    </location>
</feature>
<protein>
    <submittedName>
        <fullName evidence="2">Class I SAM-dependent methyltransferase</fullName>
    </submittedName>
</protein>
<reference evidence="2 3" key="1">
    <citation type="submission" date="2019-02" db="EMBL/GenBank/DDBJ databases">
        <title>Emended description of the genus Rhodopseudomonas and description of Rhodopseudomonas albus sp. nov., a non-phototrophic, heavy-metal-tolerant bacterium isolated from garden soil.</title>
        <authorList>
            <person name="Bao Z."/>
            <person name="Cao W.W."/>
            <person name="Sato Y."/>
            <person name="Nishizawa T."/>
            <person name="Zhao J."/>
            <person name="Guo Y."/>
            <person name="Ohta H."/>
        </authorList>
    </citation>
    <scope>NUCLEOTIDE SEQUENCE [LARGE SCALE GENOMIC DNA]</scope>
    <source>
        <strain evidence="2 3">SK50-23</strain>
    </source>
</reference>
<dbReference type="EMBL" id="CP036498">
    <property type="protein sequence ID" value="QUS41554.1"/>
    <property type="molecule type" value="Genomic_DNA"/>
</dbReference>
<dbReference type="GO" id="GO:0032259">
    <property type="term" value="P:methylation"/>
    <property type="evidence" value="ECO:0007669"/>
    <property type="project" value="UniProtKB-KW"/>
</dbReference>
<dbReference type="SUPFAM" id="SSF53335">
    <property type="entry name" value="S-adenosyl-L-methionine-dependent methyltransferases"/>
    <property type="match status" value="1"/>
</dbReference>
<gene>
    <name evidence="2" type="ORF">RPMA_23920</name>
</gene>
<dbReference type="Proteomes" id="UP000682843">
    <property type="component" value="Chromosome"/>
</dbReference>
<dbReference type="Gene3D" id="3.40.50.150">
    <property type="entry name" value="Vaccinia Virus protein VP39"/>
    <property type="match status" value="1"/>
</dbReference>
<organism evidence="2 3">
    <name type="scientific">Tardiphaga alba</name>
    <dbReference type="NCBI Taxonomy" id="340268"/>
    <lineage>
        <taxon>Bacteria</taxon>
        <taxon>Pseudomonadati</taxon>
        <taxon>Pseudomonadota</taxon>
        <taxon>Alphaproteobacteria</taxon>
        <taxon>Hyphomicrobiales</taxon>
        <taxon>Nitrobacteraceae</taxon>
        <taxon>Tardiphaga</taxon>
    </lineage>
</organism>
<proteinExistence type="predicted"/>
<dbReference type="RefSeq" id="WP_211910195.1">
    <property type="nucleotide sequence ID" value="NZ_CP036498.1"/>
</dbReference>
<keyword evidence="2" id="KW-0489">Methyltransferase</keyword>